<accession>A0A1B7VQ81</accession>
<protein>
    <submittedName>
        <fullName evidence="1">Fatty-acid synthase</fullName>
    </submittedName>
</protein>
<dbReference type="STRING" id="1803587.GCA_001593825_03502"/>
<dbReference type="CDD" id="cd16382">
    <property type="entry name" value="XisI-like"/>
    <property type="match status" value="1"/>
</dbReference>
<evidence type="ECO:0000313" key="2">
    <source>
        <dbReference type="Proteomes" id="UP000092382"/>
    </source>
</evidence>
<dbReference type="SUPFAM" id="SSF143847">
    <property type="entry name" value="XisI-like"/>
    <property type="match status" value="1"/>
</dbReference>
<dbReference type="AlphaFoldDB" id="A0A1B7VQ81"/>
<dbReference type="EMBL" id="LJOY01000060">
    <property type="protein sequence ID" value="OBQ22768.1"/>
    <property type="molecule type" value="Genomic_DNA"/>
</dbReference>
<reference evidence="1 2" key="1">
    <citation type="submission" date="2015-09" db="EMBL/GenBank/DDBJ databases">
        <title>Whole genome shotgun sequence assembly of Aphanizomenon flos-aquae UKL13.</title>
        <authorList>
            <person name="Driscoll C."/>
        </authorList>
    </citation>
    <scope>NUCLEOTIDE SEQUENCE [LARGE SCALE GENOMIC DNA]</scope>
    <source>
        <strain evidence="1">MDT13</strain>
    </source>
</reference>
<sequence length="112" mass="12869">MDSLTNQYRQIIKKILEEYADFLGNDEQVKVELVLDEKNDRYLLVETGWKNGYRIYGTLLHLDLIDGKVWIQHDGTEEGVANDLVAAGIPKAHIILGFKAPEVRKYTEFAVF</sequence>
<name>A0A1B7VQ81_APHFL</name>
<dbReference type="InterPro" id="IPR035943">
    <property type="entry name" value="XisI-like_sf"/>
</dbReference>
<organism evidence="1 2">
    <name type="scientific">Aphanizomenon flos-aquae LD13</name>
    <dbReference type="NCBI Taxonomy" id="1710894"/>
    <lineage>
        <taxon>Bacteria</taxon>
        <taxon>Bacillati</taxon>
        <taxon>Cyanobacteriota</taxon>
        <taxon>Cyanophyceae</taxon>
        <taxon>Nostocales</taxon>
        <taxon>Aphanizomenonaceae</taxon>
        <taxon>Aphanizomenon</taxon>
    </lineage>
</organism>
<proteinExistence type="predicted"/>
<evidence type="ECO:0000313" key="1">
    <source>
        <dbReference type="EMBL" id="OBQ22768.1"/>
    </source>
</evidence>
<comment type="caution">
    <text evidence="1">The sequence shown here is derived from an EMBL/GenBank/DDBJ whole genome shotgun (WGS) entry which is preliminary data.</text>
</comment>
<gene>
    <name evidence="1" type="ORF">AN481_15295</name>
</gene>
<dbReference type="Pfam" id="PF08869">
    <property type="entry name" value="XisI"/>
    <property type="match status" value="1"/>
</dbReference>
<dbReference type="InterPro" id="IPR014968">
    <property type="entry name" value="XisI"/>
</dbReference>
<dbReference type="Proteomes" id="UP000092382">
    <property type="component" value="Unassembled WGS sequence"/>
</dbReference>
<dbReference type="Gene3D" id="3.30.310.110">
    <property type="entry name" value="XisI-like"/>
    <property type="match status" value="1"/>
</dbReference>
<dbReference type="PATRIC" id="fig|1710894.3.peg.1627"/>